<evidence type="ECO:0000256" key="1">
    <source>
        <dbReference type="ARBA" id="ARBA00008779"/>
    </source>
</evidence>
<evidence type="ECO:0000256" key="2">
    <source>
        <dbReference type="ARBA" id="ARBA00022801"/>
    </source>
</evidence>
<comment type="caution">
    <text evidence="5">The sequence shown here is derived from an EMBL/GenBank/DDBJ whole genome shotgun (WGS) entry which is preliminary data.</text>
</comment>
<dbReference type="RefSeq" id="WP_370440641.1">
    <property type="nucleotide sequence ID" value="NZ_JBGFTU010000006.1"/>
</dbReference>
<dbReference type="InterPro" id="IPR017850">
    <property type="entry name" value="Alkaline_phosphatase_core_sf"/>
</dbReference>
<dbReference type="EMBL" id="JBGFTU010000006">
    <property type="protein sequence ID" value="MEZ0164393.1"/>
    <property type="molecule type" value="Genomic_DNA"/>
</dbReference>
<feature type="compositionally biased region" description="Basic and acidic residues" evidence="3">
    <location>
        <begin position="316"/>
        <end position="329"/>
    </location>
</feature>
<name>A0ABV4GYK2_9ACTN</name>
<comment type="similarity">
    <text evidence="1">Belongs to the sulfatase family.</text>
</comment>
<dbReference type="PANTHER" id="PTHR42693">
    <property type="entry name" value="ARYLSULFATASE FAMILY MEMBER"/>
    <property type="match status" value="1"/>
</dbReference>
<accession>A0ABV4GYK2</accession>
<dbReference type="CDD" id="cd16027">
    <property type="entry name" value="SGSH"/>
    <property type="match status" value="1"/>
</dbReference>
<dbReference type="PANTHER" id="PTHR42693:SF53">
    <property type="entry name" value="ENDO-4-O-SULFATASE"/>
    <property type="match status" value="1"/>
</dbReference>
<feature type="region of interest" description="Disordered" evidence="3">
    <location>
        <begin position="309"/>
        <end position="329"/>
    </location>
</feature>
<protein>
    <submittedName>
        <fullName evidence="5">Sulfatase</fullName>
    </submittedName>
</protein>
<evidence type="ECO:0000313" key="6">
    <source>
        <dbReference type="Proteomes" id="UP001565927"/>
    </source>
</evidence>
<dbReference type="InterPro" id="IPR000917">
    <property type="entry name" value="Sulfatase_N"/>
</dbReference>
<dbReference type="Pfam" id="PF00884">
    <property type="entry name" value="Sulfatase"/>
    <property type="match status" value="2"/>
</dbReference>
<sequence length="569" mass="62771">MTGAARTRPNVLWISTHDISPHLGCYAGVWPDAESATTPHLDRLAAEGVRWDRAFASVPVCGPSRSAITTGCFPTAIGTMHMRTKAVPPPQVRLLPELFREAGYWTTSTGFTDFQVNTPPTTFDVFGDDAHWRSRPDGRPFFAAFHGLTTHESSLYLDDEAFAARTPHVRPDQRRDPAAVVLPPYYPDTPVFRRTWARYHELITEMDHEIGVLLGQLEEDGLAEDTVVVFWSDHGVGMPRAKRYPYEAGLREPLLVRWPGVLPAGSVRTELVHLLDLYPTVLQAAGLPVPDHVHGRALFGPEGTFDDAPRPYVFGSRDRMDEQEDTSRTVRDERFRYIRNYHPDRSWMQHQNYADHTPTWAELRRLVADEGRQLAQGLVPDVLTDAQRSFTAPSKPAEELYDVEADPHETRNLAADPAHADDLARLSAALEEWQTTFGDLGLRPERELAEHWRPGGRWERTATPAVERADDGSLTLTCATPGAVVGWSPAGDPASPAAAAAGGGLLADPGRATQILGNPEPDGRTWQLATGPAWPPAGDLMVRAWRLGFLPSEEVVVPAHATSTSTSTS</sequence>
<gene>
    <name evidence="5" type="ORF">AB2L27_06395</name>
</gene>
<dbReference type="Gene3D" id="3.40.720.10">
    <property type="entry name" value="Alkaline Phosphatase, subunit A"/>
    <property type="match status" value="1"/>
</dbReference>
<organism evidence="5 6">
    <name type="scientific">Kineococcus halophytocola</name>
    <dbReference type="NCBI Taxonomy" id="3234027"/>
    <lineage>
        <taxon>Bacteria</taxon>
        <taxon>Bacillati</taxon>
        <taxon>Actinomycetota</taxon>
        <taxon>Actinomycetes</taxon>
        <taxon>Kineosporiales</taxon>
        <taxon>Kineosporiaceae</taxon>
        <taxon>Kineococcus</taxon>
    </lineage>
</organism>
<proteinExistence type="inferred from homology"/>
<evidence type="ECO:0000256" key="3">
    <source>
        <dbReference type="SAM" id="MobiDB-lite"/>
    </source>
</evidence>
<reference evidence="5 6" key="1">
    <citation type="submission" date="2024-07" db="EMBL/GenBank/DDBJ databases">
        <authorList>
            <person name="Thanompreechachai J."/>
            <person name="Duangmal K."/>
        </authorList>
    </citation>
    <scope>NUCLEOTIDE SEQUENCE [LARGE SCALE GENOMIC DNA]</scope>
    <source>
        <strain evidence="5 6">LSe6-4</strain>
    </source>
</reference>
<keyword evidence="2" id="KW-0378">Hydrolase</keyword>
<dbReference type="SUPFAM" id="SSF53649">
    <property type="entry name" value="Alkaline phosphatase-like"/>
    <property type="match status" value="1"/>
</dbReference>
<dbReference type="InterPro" id="IPR050738">
    <property type="entry name" value="Sulfatase"/>
</dbReference>
<feature type="domain" description="Sulfatase N-terminal" evidence="4">
    <location>
        <begin position="136"/>
        <end position="286"/>
    </location>
</feature>
<evidence type="ECO:0000313" key="5">
    <source>
        <dbReference type="EMBL" id="MEZ0164393.1"/>
    </source>
</evidence>
<dbReference type="Proteomes" id="UP001565927">
    <property type="component" value="Unassembled WGS sequence"/>
</dbReference>
<feature type="domain" description="Sulfatase N-terminal" evidence="4">
    <location>
        <begin position="9"/>
        <end position="124"/>
    </location>
</feature>
<keyword evidence="6" id="KW-1185">Reference proteome</keyword>
<evidence type="ECO:0000259" key="4">
    <source>
        <dbReference type="Pfam" id="PF00884"/>
    </source>
</evidence>